<dbReference type="AlphaFoldDB" id="A0A4C1YG99"/>
<dbReference type="EMBL" id="BGZK01001187">
    <property type="protein sequence ID" value="GBP73822.1"/>
    <property type="molecule type" value="Genomic_DNA"/>
</dbReference>
<name>A0A4C1YG99_EUMVA</name>
<proteinExistence type="predicted"/>
<protein>
    <submittedName>
        <fullName evidence="1">Uncharacterized protein</fullName>
    </submittedName>
</protein>
<comment type="caution">
    <text evidence="1">The sequence shown here is derived from an EMBL/GenBank/DDBJ whole genome shotgun (WGS) entry which is preliminary data.</text>
</comment>
<sequence length="98" mass="11261">MWTKTEWYKFRSALAVPRRAAPPASTPHRRSQLERLTSRFLLKKFDGIKRAALMRPFGKPHHLIAYLTPAGVGVPATLRRCPPRTHLETPELQTNKSF</sequence>
<organism evidence="1 2">
    <name type="scientific">Eumeta variegata</name>
    <name type="common">Bagworm moth</name>
    <name type="synonym">Eumeta japonica</name>
    <dbReference type="NCBI Taxonomy" id="151549"/>
    <lineage>
        <taxon>Eukaryota</taxon>
        <taxon>Metazoa</taxon>
        <taxon>Ecdysozoa</taxon>
        <taxon>Arthropoda</taxon>
        <taxon>Hexapoda</taxon>
        <taxon>Insecta</taxon>
        <taxon>Pterygota</taxon>
        <taxon>Neoptera</taxon>
        <taxon>Endopterygota</taxon>
        <taxon>Lepidoptera</taxon>
        <taxon>Glossata</taxon>
        <taxon>Ditrysia</taxon>
        <taxon>Tineoidea</taxon>
        <taxon>Psychidae</taxon>
        <taxon>Oiketicinae</taxon>
        <taxon>Eumeta</taxon>
    </lineage>
</organism>
<gene>
    <name evidence="1" type="ORF">EVAR_54874_1</name>
</gene>
<accession>A0A4C1YG99</accession>
<reference evidence="1 2" key="1">
    <citation type="journal article" date="2019" name="Commun. Biol.">
        <title>The bagworm genome reveals a unique fibroin gene that provides high tensile strength.</title>
        <authorList>
            <person name="Kono N."/>
            <person name="Nakamura H."/>
            <person name="Ohtoshi R."/>
            <person name="Tomita M."/>
            <person name="Numata K."/>
            <person name="Arakawa K."/>
        </authorList>
    </citation>
    <scope>NUCLEOTIDE SEQUENCE [LARGE SCALE GENOMIC DNA]</scope>
</reference>
<keyword evidence="2" id="KW-1185">Reference proteome</keyword>
<evidence type="ECO:0000313" key="1">
    <source>
        <dbReference type="EMBL" id="GBP73822.1"/>
    </source>
</evidence>
<evidence type="ECO:0000313" key="2">
    <source>
        <dbReference type="Proteomes" id="UP000299102"/>
    </source>
</evidence>
<dbReference type="Proteomes" id="UP000299102">
    <property type="component" value="Unassembled WGS sequence"/>
</dbReference>